<organism evidence="1">
    <name type="scientific">Methylobacterium bullatum</name>
    <dbReference type="NCBI Taxonomy" id="570505"/>
    <lineage>
        <taxon>Bacteria</taxon>
        <taxon>Pseudomonadati</taxon>
        <taxon>Pseudomonadota</taxon>
        <taxon>Alphaproteobacteria</taxon>
        <taxon>Hyphomicrobiales</taxon>
        <taxon>Methylobacteriaceae</taxon>
        <taxon>Methylobacterium</taxon>
    </lineage>
</organism>
<accession>A0A679KG92</accession>
<dbReference type="RefSeq" id="WP_339162714.1">
    <property type="nucleotide sequence ID" value="NZ_LR743511.1"/>
</dbReference>
<evidence type="ECO:0000313" key="1">
    <source>
        <dbReference type="EMBL" id="CAA2144451.1"/>
    </source>
</evidence>
<sequence>MLSGLGVTIPKRQVVRLLCGPLERFVAEDQAVLRAGLESAALISVDDTSVRHARIDGVTTQIGDARFTAFRTGTAKSHLNFLALLRAGHEDYVMDDAALAYMRTRALAGSFLAALAAHPVKVFADAAA</sequence>
<name>A0A679KG92_9HYPH</name>
<evidence type="ECO:0008006" key="2">
    <source>
        <dbReference type="Google" id="ProtNLM"/>
    </source>
</evidence>
<gene>
    <name evidence="1" type="ORF">MBLL_03575</name>
</gene>
<reference evidence="1" key="1">
    <citation type="submission" date="2019-12" db="EMBL/GenBank/DDBJ databases">
        <authorList>
            <person name="Cremers G."/>
        </authorList>
    </citation>
    <scope>NUCLEOTIDE SEQUENCE</scope>
    <source>
        <strain evidence="1">Mbul2</strain>
    </source>
</reference>
<dbReference type="AlphaFoldDB" id="A0A679KG92"/>
<proteinExistence type="predicted"/>
<protein>
    <recommendedName>
        <fullName evidence="2">Transposase IS66 family protein</fullName>
    </recommendedName>
</protein>
<dbReference type="EMBL" id="LR743511">
    <property type="protein sequence ID" value="CAA2144451.1"/>
    <property type="molecule type" value="Genomic_DNA"/>
</dbReference>